<dbReference type="Gene3D" id="2.170.210.10">
    <property type="entry name" value="DNA double-strand break repair and VJ recombination XRCC4, N-terminal"/>
    <property type="match status" value="1"/>
</dbReference>
<evidence type="ECO:0000256" key="3">
    <source>
        <dbReference type="ARBA" id="ARBA00023125"/>
    </source>
</evidence>
<comment type="caution">
    <text evidence="10">The sequence shown here is derived from an EMBL/GenBank/DDBJ whole genome shotgun (WGS) entry which is preliminary data.</text>
</comment>
<keyword evidence="4" id="KW-0234">DNA repair</keyword>
<evidence type="ECO:0000313" key="10">
    <source>
        <dbReference type="EMBL" id="CAI4218471.1"/>
    </source>
</evidence>
<keyword evidence="2" id="KW-0227">DNA damage</keyword>
<feature type="compositionally biased region" description="Low complexity" evidence="8">
    <location>
        <begin position="412"/>
        <end position="425"/>
    </location>
</feature>
<accession>A0A9P1ME27</accession>
<evidence type="ECO:0000313" key="11">
    <source>
        <dbReference type="Proteomes" id="UP000838763"/>
    </source>
</evidence>
<organism evidence="10 11">
    <name type="scientific">Parascedosporium putredinis</name>
    <dbReference type="NCBI Taxonomy" id="1442378"/>
    <lineage>
        <taxon>Eukaryota</taxon>
        <taxon>Fungi</taxon>
        <taxon>Dikarya</taxon>
        <taxon>Ascomycota</taxon>
        <taxon>Pezizomycotina</taxon>
        <taxon>Sordariomycetes</taxon>
        <taxon>Hypocreomycetidae</taxon>
        <taxon>Microascales</taxon>
        <taxon>Microascaceae</taxon>
        <taxon>Parascedosporium</taxon>
    </lineage>
</organism>
<feature type="region of interest" description="Disordered" evidence="8">
    <location>
        <begin position="324"/>
        <end position="472"/>
    </location>
</feature>
<dbReference type="CDD" id="cd22285">
    <property type="entry name" value="HD_XLF_N"/>
    <property type="match status" value="1"/>
</dbReference>
<dbReference type="GO" id="GO:0045027">
    <property type="term" value="F:DNA end binding"/>
    <property type="evidence" value="ECO:0007669"/>
    <property type="project" value="TreeGrafter"/>
</dbReference>
<evidence type="ECO:0000256" key="6">
    <source>
        <dbReference type="ARBA" id="ARBA00025747"/>
    </source>
</evidence>
<feature type="compositionally biased region" description="Gly residues" evidence="8">
    <location>
        <begin position="426"/>
        <end position="439"/>
    </location>
</feature>
<evidence type="ECO:0000256" key="4">
    <source>
        <dbReference type="ARBA" id="ARBA00023204"/>
    </source>
</evidence>
<gene>
    <name evidence="10" type="ORF">PPNO1_LOCUS8052</name>
</gene>
<dbReference type="Proteomes" id="UP000838763">
    <property type="component" value="Unassembled WGS sequence"/>
</dbReference>
<dbReference type="EMBL" id="CALLCH030000018">
    <property type="protein sequence ID" value="CAI4218471.1"/>
    <property type="molecule type" value="Genomic_DNA"/>
</dbReference>
<protein>
    <recommendedName>
        <fullName evidence="7">Non-homologous end-joining factor 1</fullName>
    </recommendedName>
</protein>
<evidence type="ECO:0000259" key="9">
    <source>
        <dbReference type="Pfam" id="PF09302"/>
    </source>
</evidence>
<dbReference type="InterPro" id="IPR015381">
    <property type="entry name" value="XLF-like_N"/>
</dbReference>
<sequence length="472" mass="50667">MAMLGSEAQGRPTLHLSNTPRLTLPESRIPFRPPPERPFQKTAISIFVVLAPVSAYWLEVFRALFRRTQWRVNLASATLKRAGGLPALLASARFSTASYALHITDLAHIWSESLDRRAIILRALKEDASIDPSDGEDNMTSFLKCLRAAFDPDDPMHSRTRLAVEAGGGSGATGAAADDLLVTATCELPRELSEKPLVWRMYLKMQPASTTTAELDSVINKVLDKLEATGTSLEHVFTVLSSKRRVTREQAEARIKGLATFDWDAWNANVAEDSRQSPDGEVPELLRRVFDRGGLEYTQRNDSKTYAEGLGDWWHRMTGTAGILLPGDDGGDDDDIGAQDASEPESTTIGKGSAPPPNVSHLPPAGPSLLYRPSTRTGNNRAARETAARPASASGSATRSPTPEEGGDAEAKSPPAKSSPARPRGAGLGRIGGIGGIGGAKASPRQPSEEDEEDGFDGGSGANKRKTRSRVR</sequence>
<dbReference type="InterPro" id="IPR052287">
    <property type="entry name" value="NHEJ_factor"/>
</dbReference>
<feature type="compositionally biased region" description="Basic residues" evidence="8">
    <location>
        <begin position="463"/>
        <end position="472"/>
    </location>
</feature>
<evidence type="ECO:0000256" key="7">
    <source>
        <dbReference type="ARBA" id="ARBA00044529"/>
    </source>
</evidence>
<keyword evidence="11" id="KW-1185">Reference proteome</keyword>
<comment type="similarity">
    <text evidence="6">Belongs to the XRCC4-XLF family. XLF subfamily.</text>
</comment>
<dbReference type="PANTHER" id="PTHR32235">
    <property type="entry name" value="NON-HOMOLOGOUS END-JOINING FACTOR 1"/>
    <property type="match status" value="1"/>
</dbReference>
<feature type="region of interest" description="Disordered" evidence="8">
    <location>
        <begin position="1"/>
        <end position="30"/>
    </location>
</feature>
<reference evidence="10" key="1">
    <citation type="submission" date="2022-11" db="EMBL/GenBank/DDBJ databases">
        <authorList>
            <person name="Scott C."/>
            <person name="Bruce N."/>
        </authorList>
    </citation>
    <scope>NUCLEOTIDE SEQUENCE</scope>
</reference>
<dbReference type="AlphaFoldDB" id="A0A9P1ME27"/>
<evidence type="ECO:0000256" key="2">
    <source>
        <dbReference type="ARBA" id="ARBA00022763"/>
    </source>
</evidence>
<dbReference type="OrthoDB" id="2155935at2759"/>
<evidence type="ECO:0000256" key="1">
    <source>
        <dbReference type="ARBA" id="ARBA00004123"/>
    </source>
</evidence>
<proteinExistence type="inferred from homology"/>
<name>A0A9P1ME27_9PEZI</name>
<keyword evidence="3" id="KW-0238">DNA-binding</keyword>
<dbReference type="GO" id="GO:0032807">
    <property type="term" value="C:DNA ligase IV complex"/>
    <property type="evidence" value="ECO:0007669"/>
    <property type="project" value="TreeGrafter"/>
</dbReference>
<dbReference type="PANTHER" id="PTHR32235:SF1">
    <property type="entry name" value="NON-HOMOLOGOUS END-JOINING FACTOR 1"/>
    <property type="match status" value="1"/>
</dbReference>
<evidence type="ECO:0000256" key="8">
    <source>
        <dbReference type="SAM" id="MobiDB-lite"/>
    </source>
</evidence>
<dbReference type="GO" id="GO:0006303">
    <property type="term" value="P:double-strand break repair via nonhomologous end joining"/>
    <property type="evidence" value="ECO:0007669"/>
    <property type="project" value="TreeGrafter"/>
</dbReference>
<feature type="domain" description="XLF-like N-terminal" evidence="9">
    <location>
        <begin position="82"/>
        <end position="204"/>
    </location>
</feature>
<keyword evidence="5" id="KW-0539">Nucleus</keyword>
<evidence type="ECO:0000256" key="5">
    <source>
        <dbReference type="ARBA" id="ARBA00023242"/>
    </source>
</evidence>
<dbReference type="InterPro" id="IPR038051">
    <property type="entry name" value="XRCC4-like_N_sf"/>
</dbReference>
<dbReference type="Pfam" id="PF09302">
    <property type="entry name" value="XLF"/>
    <property type="match status" value="1"/>
</dbReference>
<comment type="subcellular location">
    <subcellularLocation>
        <location evidence="1">Nucleus</location>
    </subcellularLocation>
</comment>